<evidence type="ECO:0000313" key="1">
    <source>
        <dbReference type="EMBL" id="JAD68213.1"/>
    </source>
</evidence>
<reference evidence="1" key="2">
    <citation type="journal article" date="2015" name="Data Brief">
        <title>Shoot transcriptome of the giant reed, Arundo donax.</title>
        <authorList>
            <person name="Barrero R.A."/>
            <person name="Guerrero F.D."/>
            <person name="Moolhuijzen P."/>
            <person name="Goolsby J.A."/>
            <person name="Tidwell J."/>
            <person name="Bellgard S.E."/>
            <person name="Bellgard M.I."/>
        </authorList>
    </citation>
    <scope>NUCLEOTIDE SEQUENCE</scope>
    <source>
        <tissue evidence="1">Shoot tissue taken approximately 20 cm above the soil surface</tissue>
    </source>
</reference>
<reference evidence="1" key="1">
    <citation type="submission" date="2014-09" db="EMBL/GenBank/DDBJ databases">
        <authorList>
            <person name="Magalhaes I.L.F."/>
            <person name="Oliveira U."/>
            <person name="Santos F.R."/>
            <person name="Vidigal T.H.D.A."/>
            <person name="Brescovit A.D."/>
            <person name="Santos A.J."/>
        </authorList>
    </citation>
    <scope>NUCLEOTIDE SEQUENCE</scope>
    <source>
        <tissue evidence="1">Shoot tissue taken approximately 20 cm above the soil surface</tissue>
    </source>
</reference>
<accession>A0A0A9C182</accession>
<name>A0A0A9C182_ARUDO</name>
<dbReference type="EMBL" id="GBRH01229682">
    <property type="protein sequence ID" value="JAD68213.1"/>
    <property type="molecule type" value="Transcribed_RNA"/>
</dbReference>
<organism evidence="1">
    <name type="scientific">Arundo donax</name>
    <name type="common">Giant reed</name>
    <name type="synonym">Donax arundinaceus</name>
    <dbReference type="NCBI Taxonomy" id="35708"/>
    <lineage>
        <taxon>Eukaryota</taxon>
        <taxon>Viridiplantae</taxon>
        <taxon>Streptophyta</taxon>
        <taxon>Embryophyta</taxon>
        <taxon>Tracheophyta</taxon>
        <taxon>Spermatophyta</taxon>
        <taxon>Magnoliopsida</taxon>
        <taxon>Liliopsida</taxon>
        <taxon>Poales</taxon>
        <taxon>Poaceae</taxon>
        <taxon>PACMAD clade</taxon>
        <taxon>Arundinoideae</taxon>
        <taxon>Arundineae</taxon>
        <taxon>Arundo</taxon>
    </lineage>
</organism>
<proteinExistence type="predicted"/>
<sequence length="36" mass="4279">MIFWSTHRSCSSVILWPSFLLTLNPFNSLRRVKLPM</sequence>
<dbReference type="AlphaFoldDB" id="A0A0A9C182"/>
<protein>
    <submittedName>
        <fullName evidence="1">Uncharacterized protein</fullName>
    </submittedName>
</protein>